<evidence type="ECO:0000313" key="3">
    <source>
        <dbReference type="EMBL" id="MBB5378814.1"/>
    </source>
</evidence>
<feature type="transmembrane region" description="Helical" evidence="1">
    <location>
        <begin position="80"/>
        <end position="98"/>
    </location>
</feature>
<organism evidence="3 4">
    <name type="scientific">Deinococcus metalli</name>
    <dbReference type="NCBI Taxonomy" id="1141878"/>
    <lineage>
        <taxon>Bacteria</taxon>
        <taxon>Thermotogati</taxon>
        <taxon>Deinococcota</taxon>
        <taxon>Deinococci</taxon>
        <taxon>Deinococcales</taxon>
        <taxon>Deinococcaceae</taxon>
        <taxon>Deinococcus</taxon>
    </lineage>
</organism>
<evidence type="ECO:0000313" key="4">
    <source>
        <dbReference type="Proteomes" id="UP000539473"/>
    </source>
</evidence>
<keyword evidence="5" id="KW-1185">Reference proteome</keyword>
<keyword evidence="1" id="KW-0472">Membrane</keyword>
<dbReference type="RefSeq" id="WP_184115592.1">
    <property type="nucleotide sequence ID" value="NZ_BNAJ01000014.1"/>
</dbReference>
<gene>
    <name evidence="2" type="ORF">GCM10017781_40970</name>
    <name evidence="3" type="ORF">HNQ07_004321</name>
</gene>
<comment type="caution">
    <text evidence="3">The sequence shown here is derived from an EMBL/GenBank/DDBJ whole genome shotgun (WGS) entry which is preliminary data.</text>
</comment>
<evidence type="ECO:0000313" key="5">
    <source>
        <dbReference type="Proteomes" id="UP000619376"/>
    </source>
</evidence>
<sequence>MIWLEWRHVRPPLALLAGLALLLGLGYASRALPGLPPFAAVHELGPWATGAACTLYAGLLADQESTCTVTLLFAGRWFDWWAPLLATLVGALFGSRLNSGLGFLRLQPLSTARVLGVRLLAGVAAVTVTVLIGALLTSTRGALDFSWWPGSAVMRSEFWGGTGLVWGRGLSVFVLAGVLTQLVPPAVAALSAIAASLAVLGTPVDPFVRTLTLVYTPEQFGELAGRESIPLHVVQAFIAAHSPSRTETAHLPLGWTVAVLIMLAALLAVLFARPRQE</sequence>
<feature type="transmembrane region" description="Helical" evidence="1">
    <location>
        <begin position="253"/>
        <end position="272"/>
    </location>
</feature>
<protein>
    <submittedName>
        <fullName evidence="3">Uncharacterized protein</fullName>
    </submittedName>
</protein>
<reference evidence="2" key="1">
    <citation type="journal article" date="2014" name="Int. J. Syst. Evol. Microbiol.">
        <title>Complete genome of a new Firmicutes species belonging to the dominant human colonic microbiota ('Ruminococcus bicirculans') reveals two chromosomes and a selective capacity to utilize plant glucans.</title>
        <authorList>
            <consortium name="NISC Comparative Sequencing Program"/>
            <person name="Wegmann U."/>
            <person name="Louis P."/>
            <person name="Goesmann A."/>
            <person name="Henrissat B."/>
            <person name="Duncan S.H."/>
            <person name="Flint H.J."/>
        </authorList>
    </citation>
    <scope>NUCLEOTIDE SEQUENCE</scope>
    <source>
        <strain evidence="2">CGMCC 1.18437</strain>
    </source>
</reference>
<dbReference type="Proteomes" id="UP000619376">
    <property type="component" value="Unassembled WGS sequence"/>
</dbReference>
<feature type="transmembrane region" description="Helical" evidence="1">
    <location>
        <begin position="119"/>
        <end position="138"/>
    </location>
</feature>
<accession>A0A7W8NQ95</accession>
<feature type="transmembrane region" description="Helical" evidence="1">
    <location>
        <begin position="186"/>
        <end position="204"/>
    </location>
</feature>
<evidence type="ECO:0000313" key="2">
    <source>
        <dbReference type="EMBL" id="GHF60569.1"/>
    </source>
</evidence>
<keyword evidence="1" id="KW-1133">Transmembrane helix</keyword>
<dbReference type="AlphaFoldDB" id="A0A7W8NQ95"/>
<dbReference type="Proteomes" id="UP000539473">
    <property type="component" value="Unassembled WGS sequence"/>
</dbReference>
<reference evidence="3 4" key="3">
    <citation type="submission" date="2020-08" db="EMBL/GenBank/DDBJ databases">
        <title>Genomic Encyclopedia of Type Strains, Phase IV (KMG-IV): sequencing the most valuable type-strain genomes for metagenomic binning, comparative biology and taxonomic classification.</title>
        <authorList>
            <person name="Goeker M."/>
        </authorList>
    </citation>
    <scope>NUCLEOTIDE SEQUENCE [LARGE SCALE GENOMIC DNA]</scope>
    <source>
        <strain evidence="3 4">DSM 27521</strain>
    </source>
</reference>
<name>A0A7W8NQ95_9DEIO</name>
<dbReference type="EMBL" id="BNAJ01000014">
    <property type="protein sequence ID" value="GHF60569.1"/>
    <property type="molecule type" value="Genomic_DNA"/>
</dbReference>
<reference evidence="5" key="2">
    <citation type="journal article" date="2019" name="Int. J. Syst. Evol. Microbiol.">
        <title>The Global Catalogue of Microorganisms (GCM) 10K type strain sequencing project: providing services to taxonomists for standard genome sequencing and annotation.</title>
        <authorList>
            <consortium name="The Broad Institute Genomics Platform"/>
            <consortium name="The Broad Institute Genome Sequencing Center for Infectious Disease"/>
            <person name="Wu L."/>
            <person name="Ma J."/>
        </authorList>
    </citation>
    <scope>NUCLEOTIDE SEQUENCE [LARGE SCALE GENOMIC DNA]</scope>
    <source>
        <strain evidence="5">CGMCC 1.18437</strain>
    </source>
</reference>
<reference evidence="2" key="4">
    <citation type="submission" date="2024-05" db="EMBL/GenBank/DDBJ databases">
        <authorList>
            <person name="Sun Q."/>
            <person name="Zhou Y."/>
        </authorList>
    </citation>
    <scope>NUCLEOTIDE SEQUENCE</scope>
    <source>
        <strain evidence="2">CGMCC 1.18437</strain>
    </source>
</reference>
<keyword evidence="1" id="KW-0812">Transmembrane</keyword>
<proteinExistence type="predicted"/>
<evidence type="ECO:0000256" key="1">
    <source>
        <dbReference type="SAM" id="Phobius"/>
    </source>
</evidence>
<feature type="transmembrane region" description="Helical" evidence="1">
    <location>
        <begin position="158"/>
        <end position="179"/>
    </location>
</feature>
<dbReference type="EMBL" id="JACHFK010000015">
    <property type="protein sequence ID" value="MBB5378814.1"/>
    <property type="molecule type" value="Genomic_DNA"/>
</dbReference>